<evidence type="ECO:0000256" key="1">
    <source>
        <dbReference type="SAM" id="Phobius"/>
    </source>
</evidence>
<proteinExistence type="predicted"/>
<dbReference type="EMBL" id="JAGSOG010000081">
    <property type="protein sequence ID" value="MBR7835068.1"/>
    <property type="molecule type" value="Genomic_DNA"/>
</dbReference>
<keyword evidence="1" id="KW-0812">Transmembrane</keyword>
<comment type="caution">
    <text evidence="2">The sequence shown here is derived from an EMBL/GenBank/DDBJ whole genome shotgun (WGS) entry which is preliminary data.</text>
</comment>
<keyword evidence="3" id="KW-1185">Reference proteome</keyword>
<feature type="transmembrane region" description="Helical" evidence="1">
    <location>
        <begin position="31"/>
        <end position="60"/>
    </location>
</feature>
<sequence>MSVIGMPVLLILFLLCWQFLSSRRLGWWEAIIFTLFGFYLATSMFAHLVSSLVSSFAALVGGGGR</sequence>
<name>A0A941ERA7_9ACTN</name>
<evidence type="ECO:0000313" key="3">
    <source>
        <dbReference type="Proteomes" id="UP000675781"/>
    </source>
</evidence>
<protein>
    <submittedName>
        <fullName evidence="2">Uncharacterized protein</fullName>
    </submittedName>
</protein>
<evidence type="ECO:0000313" key="2">
    <source>
        <dbReference type="EMBL" id="MBR7835068.1"/>
    </source>
</evidence>
<reference evidence="2" key="1">
    <citation type="submission" date="2021-04" db="EMBL/GenBank/DDBJ databases">
        <title>Genome based classification of Actinospica acidithermotolerans sp. nov., an actinobacterium isolated from an Indonesian hot spring.</title>
        <authorList>
            <person name="Kusuma A.B."/>
            <person name="Putra K.E."/>
            <person name="Nafisah S."/>
            <person name="Loh J."/>
            <person name="Nouioui I."/>
            <person name="Goodfellow M."/>
        </authorList>
    </citation>
    <scope>NUCLEOTIDE SEQUENCE</scope>
    <source>
        <strain evidence="2">CSCA 57</strain>
    </source>
</reference>
<keyword evidence="1" id="KW-1133">Transmembrane helix</keyword>
<accession>A0A941ERA7</accession>
<dbReference type="RefSeq" id="WP_212529583.1">
    <property type="nucleotide sequence ID" value="NZ_JAGSOG010000081.1"/>
</dbReference>
<gene>
    <name evidence="2" type="ORF">KDL01_17465</name>
</gene>
<dbReference type="Proteomes" id="UP000675781">
    <property type="component" value="Unassembled WGS sequence"/>
</dbReference>
<organism evidence="2 3">
    <name type="scientific">Actinospica durhamensis</name>
    <dbReference type="NCBI Taxonomy" id="1508375"/>
    <lineage>
        <taxon>Bacteria</taxon>
        <taxon>Bacillati</taxon>
        <taxon>Actinomycetota</taxon>
        <taxon>Actinomycetes</taxon>
        <taxon>Catenulisporales</taxon>
        <taxon>Actinospicaceae</taxon>
        <taxon>Actinospica</taxon>
    </lineage>
</organism>
<dbReference type="AlphaFoldDB" id="A0A941ERA7"/>
<keyword evidence="1" id="KW-0472">Membrane</keyword>